<organism evidence="6 7">
    <name type="scientific">Acutalibacter muris</name>
    <dbReference type="NCBI Taxonomy" id="1796620"/>
    <lineage>
        <taxon>Bacteria</taxon>
        <taxon>Bacillati</taxon>
        <taxon>Bacillota</taxon>
        <taxon>Clostridia</taxon>
        <taxon>Eubacteriales</taxon>
        <taxon>Acutalibacteraceae</taxon>
        <taxon>Acutalibacter</taxon>
    </lineage>
</organism>
<evidence type="ECO:0000256" key="1">
    <source>
        <dbReference type="ARBA" id="ARBA00023015"/>
    </source>
</evidence>
<sequence>MIFLLRFPPPNDIMGINQKGGGFMEAVLLRQTEEEMRRTGGKALHQYGVHSTYRLHTHDFYELFLVPQGSAVHVINGQTQLLTAGSLVLIRPTDTHRYEFLNNSDFEIINIGIPCPVFLRLCEYLEIDRARFDAPPISPLRVLSGPALWDAQKKLLENQTISENETSYRHMLSVFPYLVGLFLAMPEETDRLPSWLAQLVDQMESPEHFVPGLSHMLTLARLSQEHLTRSFRRYLGVTPTEFINAKRLSYAAQLLLTQDLPVIEVGAQCGFNSQSHFYRLFTQRYGCPPRAFRETFGD</sequence>
<dbReference type="InterPro" id="IPR020449">
    <property type="entry name" value="Tscrpt_reg_AraC-type_HTH"/>
</dbReference>
<dbReference type="InterPro" id="IPR014710">
    <property type="entry name" value="RmlC-like_jellyroll"/>
</dbReference>
<dbReference type="PROSITE" id="PS00041">
    <property type="entry name" value="HTH_ARAC_FAMILY_1"/>
    <property type="match status" value="1"/>
</dbReference>
<accession>A0ABM6L5N3</accession>
<dbReference type="InterPro" id="IPR003313">
    <property type="entry name" value="AraC-bd"/>
</dbReference>
<feature type="domain" description="HTH araC/xylS-type" evidence="5">
    <location>
        <begin position="190"/>
        <end position="295"/>
    </location>
</feature>
<keyword evidence="2" id="KW-0238">DNA-binding</keyword>
<dbReference type="EMBL" id="CP021422">
    <property type="protein sequence ID" value="ASB40738.1"/>
    <property type="molecule type" value="Genomic_DNA"/>
</dbReference>
<dbReference type="SMART" id="SM00342">
    <property type="entry name" value="HTH_ARAC"/>
    <property type="match status" value="1"/>
</dbReference>
<keyword evidence="1" id="KW-0805">Transcription regulation</keyword>
<dbReference type="Gene3D" id="1.10.10.60">
    <property type="entry name" value="Homeodomain-like"/>
    <property type="match status" value="2"/>
</dbReference>
<evidence type="ECO:0000256" key="4">
    <source>
        <dbReference type="ARBA" id="ARBA00023163"/>
    </source>
</evidence>
<keyword evidence="3" id="KW-0010">Activator</keyword>
<evidence type="ECO:0000259" key="5">
    <source>
        <dbReference type="PROSITE" id="PS01124"/>
    </source>
</evidence>
<dbReference type="InterPro" id="IPR018062">
    <property type="entry name" value="HTH_AraC-typ_CS"/>
</dbReference>
<dbReference type="Proteomes" id="UP000196710">
    <property type="component" value="Chromosome"/>
</dbReference>
<keyword evidence="4" id="KW-0804">Transcription</keyword>
<dbReference type="SUPFAM" id="SSF51215">
    <property type="entry name" value="Regulatory protein AraC"/>
    <property type="match status" value="1"/>
</dbReference>
<name>A0ABM6L5N3_9FIRM</name>
<dbReference type="InterPro" id="IPR037923">
    <property type="entry name" value="HTH-like"/>
</dbReference>
<dbReference type="SUPFAM" id="SSF46689">
    <property type="entry name" value="Homeodomain-like"/>
    <property type="match status" value="1"/>
</dbReference>
<keyword evidence="7" id="KW-1185">Reference proteome</keyword>
<reference evidence="7" key="1">
    <citation type="submission" date="2017-05" db="EMBL/GenBank/DDBJ databases">
        <title>Improved OligoMM genomes.</title>
        <authorList>
            <person name="Garzetti D."/>
        </authorList>
    </citation>
    <scope>NUCLEOTIDE SEQUENCE [LARGE SCALE GENOMIC DNA]</scope>
    <source>
        <strain evidence="7">KB18</strain>
    </source>
</reference>
<gene>
    <name evidence="6" type="ORF">ADH66_08755</name>
</gene>
<dbReference type="InterPro" id="IPR050204">
    <property type="entry name" value="AraC_XylS_family_regulators"/>
</dbReference>
<dbReference type="Pfam" id="PF12833">
    <property type="entry name" value="HTH_18"/>
    <property type="match status" value="1"/>
</dbReference>
<evidence type="ECO:0000313" key="6">
    <source>
        <dbReference type="EMBL" id="ASB40738.1"/>
    </source>
</evidence>
<evidence type="ECO:0000256" key="2">
    <source>
        <dbReference type="ARBA" id="ARBA00023125"/>
    </source>
</evidence>
<evidence type="ECO:0000313" key="7">
    <source>
        <dbReference type="Proteomes" id="UP000196710"/>
    </source>
</evidence>
<dbReference type="InterPro" id="IPR018060">
    <property type="entry name" value="HTH_AraC"/>
</dbReference>
<dbReference type="PROSITE" id="PS01124">
    <property type="entry name" value="HTH_ARAC_FAMILY_2"/>
    <property type="match status" value="1"/>
</dbReference>
<evidence type="ECO:0000256" key="3">
    <source>
        <dbReference type="ARBA" id="ARBA00023159"/>
    </source>
</evidence>
<dbReference type="PANTHER" id="PTHR46796">
    <property type="entry name" value="HTH-TYPE TRANSCRIPTIONAL ACTIVATOR RHAS-RELATED"/>
    <property type="match status" value="1"/>
</dbReference>
<dbReference type="PRINTS" id="PR00032">
    <property type="entry name" value="HTHARAC"/>
</dbReference>
<dbReference type="Pfam" id="PF02311">
    <property type="entry name" value="AraC_binding"/>
    <property type="match status" value="1"/>
</dbReference>
<dbReference type="Gene3D" id="2.60.120.10">
    <property type="entry name" value="Jelly Rolls"/>
    <property type="match status" value="1"/>
</dbReference>
<protein>
    <recommendedName>
        <fullName evidence="5">HTH araC/xylS-type domain-containing protein</fullName>
    </recommendedName>
</protein>
<dbReference type="InterPro" id="IPR009057">
    <property type="entry name" value="Homeodomain-like_sf"/>
</dbReference>
<proteinExistence type="predicted"/>